<evidence type="ECO:0000313" key="5">
    <source>
        <dbReference type="Proteomes" id="UP000184476"/>
    </source>
</evidence>
<dbReference type="AlphaFoldDB" id="A0A1M5BAM2"/>
<dbReference type="RefSeq" id="WP_084731795.1">
    <property type="nucleotide sequence ID" value="NZ_FQVL01000020.1"/>
</dbReference>
<sequence length="328" mass="36780">MERIIMDVDPGIDDSLAIIFALFSPELMIEGLTVVSGNIEVEQATINALKAVEMSGKEVKVYKGEALPLEKNYIDATDTHGEDGIGGNFFTKPNLNYESKHAIDFILSKISTHPNEITILALGPLTNIAKAIQKDPETMRKVKRIVLMGGSALFHGNCSPVAEYNFWVDPHAAKIVFASEIEIMMVGLDVTHHIIFTPHLREIVRQLKTPLSNYIYDITQFYVDFHWKQERTIGCVINDPLAVGVLIDPDLVQTVPAFVDIETDGIAIGQSVVDFYGKRNHGKCNTQVCMQVNPKAFFQLFLHRLFPDFQKQLEIGIHKHHWAEGGRK</sequence>
<reference evidence="4 5" key="1">
    <citation type="submission" date="2016-11" db="EMBL/GenBank/DDBJ databases">
        <authorList>
            <person name="Jaros S."/>
            <person name="Januszkiewicz K."/>
            <person name="Wedrychowicz H."/>
        </authorList>
    </citation>
    <scope>NUCLEOTIDE SEQUENCE [LARGE SCALE GENOMIC DNA]</scope>
    <source>
        <strain evidence="4 5">DSM 44666</strain>
    </source>
</reference>
<dbReference type="GO" id="GO:0008477">
    <property type="term" value="F:purine nucleosidase activity"/>
    <property type="evidence" value="ECO:0007669"/>
    <property type="project" value="TreeGrafter"/>
</dbReference>
<gene>
    <name evidence="4" type="ORF">SAMN05444392_1206</name>
</gene>
<dbReference type="Gene3D" id="3.90.245.10">
    <property type="entry name" value="Ribonucleoside hydrolase-like"/>
    <property type="match status" value="1"/>
</dbReference>
<evidence type="ECO:0000256" key="2">
    <source>
        <dbReference type="ARBA" id="ARBA00023295"/>
    </source>
</evidence>
<proteinExistence type="predicted"/>
<dbReference type="InterPro" id="IPR023186">
    <property type="entry name" value="IUNH"/>
</dbReference>
<feature type="domain" description="Inosine/uridine-preferring nucleoside hydrolase" evidence="3">
    <location>
        <begin position="4"/>
        <end position="299"/>
    </location>
</feature>
<evidence type="ECO:0000259" key="3">
    <source>
        <dbReference type="Pfam" id="PF01156"/>
    </source>
</evidence>
<dbReference type="Proteomes" id="UP000184476">
    <property type="component" value="Unassembled WGS sequence"/>
</dbReference>
<dbReference type="Pfam" id="PF01156">
    <property type="entry name" value="IU_nuc_hydro"/>
    <property type="match status" value="1"/>
</dbReference>
<dbReference type="GO" id="GO:0005829">
    <property type="term" value="C:cytosol"/>
    <property type="evidence" value="ECO:0007669"/>
    <property type="project" value="TreeGrafter"/>
</dbReference>
<keyword evidence="5" id="KW-1185">Reference proteome</keyword>
<keyword evidence="2" id="KW-0326">Glycosidase</keyword>
<keyword evidence="1" id="KW-0378">Hydrolase</keyword>
<organism evidence="4 5">
    <name type="scientific">Seinonella peptonophila</name>
    <dbReference type="NCBI Taxonomy" id="112248"/>
    <lineage>
        <taxon>Bacteria</taxon>
        <taxon>Bacillati</taxon>
        <taxon>Bacillota</taxon>
        <taxon>Bacilli</taxon>
        <taxon>Bacillales</taxon>
        <taxon>Thermoactinomycetaceae</taxon>
        <taxon>Seinonella</taxon>
    </lineage>
</organism>
<evidence type="ECO:0000313" key="4">
    <source>
        <dbReference type="EMBL" id="SHF39232.1"/>
    </source>
</evidence>
<dbReference type="EMBL" id="FQVL01000020">
    <property type="protein sequence ID" value="SHF39232.1"/>
    <property type="molecule type" value="Genomic_DNA"/>
</dbReference>
<evidence type="ECO:0000256" key="1">
    <source>
        <dbReference type="ARBA" id="ARBA00022801"/>
    </source>
</evidence>
<dbReference type="STRING" id="112248.SAMN05444392_1206"/>
<dbReference type="InterPro" id="IPR001910">
    <property type="entry name" value="Inosine/uridine_hydrolase_dom"/>
</dbReference>
<dbReference type="PANTHER" id="PTHR12304">
    <property type="entry name" value="INOSINE-URIDINE PREFERRING NUCLEOSIDE HYDROLASE"/>
    <property type="match status" value="1"/>
</dbReference>
<dbReference type="InterPro" id="IPR036452">
    <property type="entry name" value="Ribo_hydro-like"/>
</dbReference>
<protein>
    <submittedName>
        <fullName evidence="4">Purine nucleosidase</fullName>
    </submittedName>
</protein>
<dbReference type="PANTHER" id="PTHR12304:SF4">
    <property type="entry name" value="URIDINE NUCLEOSIDASE"/>
    <property type="match status" value="1"/>
</dbReference>
<dbReference type="SUPFAM" id="SSF53590">
    <property type="entry name" value="Nucleoside hydrolase"/>
    <property type="match status" value="1"/>
</dbReference>
<name>A0A1M5BAM2_9BACL</name>
<dbReference type="GO" id="GO:0006152">
    <property type="term" value="P:purine nucleoside catabolic process"/>
    <property type="evidence" value="ECO:0007669"/>
    <property type="project" value="TreeGrafter"/>
</dbReference>
<accession>A0A1M5BAM2</accession>